<dbReference type="EMBL" id="HACA01015118">
    <property type="protein sequence ID" value="CDW32479.1"/>
    <property type="molecule type" value="Transcribed_RNA"/>
</dbReference>
<keyword evidence="4" id="KW-0547">Nucleotide-binding</keyword>
<feature type="region of interest" description="Disordered" evidence="11">
    <location>
        <begin position="1067"/>
        <end position="1121"/>
    </location>
</feature>
<dbReference type="PROSITE" id="PS51714">
    <property type="entry name" value="G_BMS1"/>
    <property type="match status" value="1"/>
</dbReference>
<keyword evidence="8" id="KW-0539">Nucleus</keyword>
<dbReference type="GO" id="GO:0034511">
    <property type="term" value="F:U3 snoRNA binding"/>
    <property type="evidence" value="ECO:0007669"/>
    <property type="project" value="TreeGrafter"/>
</dbReference>
<dbReference type="Pfam" id="PF04950">
    <property type="entry name" value="RIBIOP_C"/>
    <property type="match status" value="1"/>
</dbReference>
<feature type="compositionally biased region" description="Basic residues" evidence="11">
    <location>
        <begin position="18"/>
        <end position="36"/>
    </location>
</feature>
<evidence type="ECO:0000256" key="8">
    <source>
        <dbReference type="ARBA" id="ARBA00023242"/>
    </source>
</evidence>
<keyword evidence="2" id="KW-0690">Ribosome biogenesis</keyword>
<dbReference type="InterPro" id="IPR012948">
    <property type="entry name" value="AARP2CN"/>
</dbReference>
<reference evidence="13" key="1">
    <citation type="submission" date="2014-05" db="EMBL/GenBank/DDBJ databases">
        <authorList>
            <person name="Chronopoulou M."/>
        </authorList>
    </citation>
    <scope>NUCLEOTIDE SEQUENCE</scope>
    <source>
        <tissue evidence="13">Whole organism</tissue>
    </source>
</reference>
<feature type="domain" description="Bms1-type G" evidence="12">
    <location>
        <begin position="88"/>
        <end position="252"/>
    </location>
</feature>
<dbReference type="GO" id="GO:0005524">
    <property type="term" value="F:ATP binding"/>
    <property type="evidence" value="ECO:0007669"/>
    <property type="project" value="UniProtKB-KW"/>
</dbReference>
<evidence type="ECO:0000256" key="5">
    <source>
        <dbReference type="ARBA" id="ARBA00022801"/>
    </source>
</evidence>
<dbReference type="GO" id="GO:0000479">
    <property type="term" value="P:endonucleolytic cleavage of tricistronic rRNA transcript (SSU-rRNA, 5.8S rRNA, LSU-rRNA)"/>
    <property type="evidence" value="ECO:0007669"/>
    <property type="project" value="TreeGrafter"/>
</dbReference>
<dbReference type="SUPFAM" id="SSF52540">
    <property type="entry name" value="P-loop containing nucleoside triphosphate hydrolases"/>
    <property type="match status" value="1"/>
</dbReference>
<evidence type="ECO:0000256" key="2">
    <source>
        <dbReference type="ARBA" id="ARBA00022517"/>
    </source>
</evidence>
<protein>
    <submittedName>
        <fullName evidence="13">BMS1 ribosome biogenesis factor [Anas platyrhynchos]</fullName>
    </submittedName>
</protein>
<feature type="region of interest" description="Disordered" evidence="11">
    <location>
        <begin position="625"/>
        <end position="650"/>
    </location>
</feature>
<evidence type="ECO:0000256" key="7">
    <source>
        <dbReference type="ARBA" id="ARBA00023134"/>
    </source>
</evidence>
<dbReference type="InterPro" id="IPR037875">
    <property type="entry name" value="Bms1_N"/>
</dbReference>
<dbReference type="GO" id="GO:0000462">
    <property type="term" value="P:maturation of SSU-rRNA from tricistronic rRNA transcript (SSU-rRNA, 5.8S rRNA, LSU-rRNA)"/>
    <property type="evidence" value="ECO:0007669"/>
    <property type="project" value="TreeGrafter"/>
</dbReference>
<keyword evidence="3" id="KW-0597">Phosphoprotein</keyword>
<feature type="region of interest" description="Disordered" evidence="11">
    <location>
        <begin position="514"/>
        <end position="539"/>
    </location>
</feature>
<comment type="catalytic activity">
    <reaction evidence="9">
        <text>GTP + H2O = GDP + phosphate + H(+)</text>
        <dbReference type="Rhea" id="RHEA:19669"/>
        <dbReference type="ChEBI" id="CHEBI:15377"/>
        <dbReference type="ChEBI" id="CHEBI:15378"/>
        <dbReference type="ChEBI" id="CHEBI:37565"/>
        <dbReference type="ChEBI" id="CHEBI:43474"/>
        <dbReference type="ChEBI" id="CHEBI:58189"/>
    </reaction>
    <physiologicalReaction direction="left-to-right" evidence="9">
        <dbReference type="Rhea" id="RHEA:19670"/>
    </physiologicalReaction>
</comment>
<comment type="subcellular location">
    <subcellularLocation>
        <location evidence="1">Nucleus</location>
        <location evidence="1">Nucleolus</location>
    </subcellularLocation>
</comment>
<feature type="compositionally biased region" description="Acidic residues" evidence="11">
    <location>
        <begin position="442"/>
        <end position="476"/>
    </location>
</feature>
<keyword evidence="7" id="KW-0342">GTP-binding</keyword>
<dbReference type="InterPro" id="IPR039761">
    <property type="entry name" value="Bms1/Tsr1"/>
</dbReference>
<feature type="compositionally biased region" description="Basic and acidic residues" evidence="11">
    <location>
        <begin position="1"/>
        <end position="17"/>
    </location>
</feature>
<sequence>FTVRLPHVDMDEFDDKKKAHKASHSGRKAEKKKSKGHAKDEVSARARNPKAFAIQNVGKTERSVRRKEDISEKRKRLPTVDRTPLEPPPYIVAIVGPPKVGKSTLLKCLVRNFTKETLSDIQGPVTLLSGKRRRLTFIECPNDIQSMIDVAKIADLALILVDASFGFEMEVFEFLDICRVHGFPKIMGILTHLDSFKNVKVLRRTKKFMKHRFWTEVYQGAKLFYLSGTIRGDYHKTEIHNLGRFISVLKFRPLLWRESHPYVFADRIEDLTDPEILRKNPKSDRKISIYGYLRGTHLKNKSDIHIAGIGDFSIADVSFLPDPCPLPEKTGSTSGKRSLDERDKKVYAPMSGVGGIVYDKDAVYIDAGKQKKQKNKKADDDDSEEEMVEAMMNNELAFDEKMGESEVQLFSNFAPIKYSDLKEEEVGDNVPPSRNRRKVVFDDEEKDMEIGEEEGSDEEDEAESIDEDEEDFEDDMEIDEAEELESGLNWKSDLAKKASENFYARQAGTKSLRKLVYGQENDDKDKNLENEDEANKEEIGGMFKVLRDVEGEKSKKKSMLNQEDSTKFTVKLKDWSLEDTISSIKDCFVTGKWKDSEDADELLKLDDMDDDDEYDDFEDLETGEVHKAGEEAKENKDSSNDQPRIVEDEKELRKKRIERKKELKRKFDLDYDDGEGGKTHYDDLKREVEQQTLLNRKEFDGMDDEVRIQYEGYRPGMYLRCEVENIPCELITNFSPSNPLILGGLLSGEDQIGFVQLRLKKHRWYPKILKNKDPITISLGWRRFQTIPVLSIQDHNMRHRMIKYTPQHLHCDAHIWGPITPQGNGFLAVRTSGEVFKDNFRIAATGSVVEMDKTTCVVKKLKLTGAPYQIFRKTAFIKGMFNSALEVAKFEGAAIRTVSGLRGQIKKCLSSPVGAFRATFEDKILMSDIVFVKTWYNVEIPKYYVPITNLLLSQDEKWKGMRTTGQIKREKQIQNAPNEDSIYTEITREPKVFSDLRIPRKLQKDLPYKLKPKHDTNKKASIESKRIPLLMEPKEKKISDQMIMLKKVFEAKQDKTSKDTSKRIQELIKRKTGEEEKKFKRQKEARKRVSRTLSQAEGKRQKMLDKGMAGGDGSRNGKRRR</sequence>
<evidence type="ECO:0000256" key="3">
    <source>
        <dbReference type="ARBA" id="ARBA00022553"/>
    </source>
</evidence>
<proteinExistence type="inferred from homology"/>
<evidence type="ECO:0000256" key="10">
    <source>
        <dbReference type="ARBA" id="ARBA00061391"/>
    </source>
</evidence>
<dbReference type="PANTHER" id="PTHR12858">
    <property type="entry name" value="RIBOSOME BIOGENESIS PROTEIN"/>
    <property type="match status" value="1"/>
</dbReference>
<evidence type="ECO:0000256" key="4">
    <source>
        <dbReference type="ARBA" id="ARBA00022741"/>
    </source>
</evidence>
<dbReference type="GO" id="GO:0030686">
    <property type="term" value="C:90S preribosome"/>
    <property type="evidence" value="ECO:0007669"/>
    <property type="project" value="TreeGrafter"/>
</dbReference>
<keyword evidence="6" id="KW-0067">ATP-binding</keyword>
<evidence type="ECO:0000256" key="9">
    <source>
        <dbReference type="ARBA" id="ARBA00049117"/>
    </source>
</evidence>
<dbReference type="GO" id="GO:0003924">
    <property type="term" value="F:GTPase activity"/>
    <property type="evidence" value="ECO:0007669"/>
    <property type="project" value="TreeGrafter"/>
</dbReference>
<dbReference type="SMART" id="SM01362">
    <property type="entry name" value="DUF663"/>
    <property type="match status" value="1"/>
</dbReference>
<dbReference type="GO" id="GO:0005525">
    <property type="term" value="F:GTP binding"/>
    <property type="evidence" value="ECO:0007669"/>
    <property type="project" value="UniProtKB-KW"/>
</dbReference>
<gene>
    <name evidence="13" type="primary">BMS1</name>
</gene>
<evidence type="ECO:0000256" key="11">
    <source>
        <dbReference type="SAM" id="MobiDB-lite"/>
    </source>
</evidence>
<evidence type="ECO:0000256" key="1">
    <source>
        <dbReference type="ARBA" id="ARBA00004604"/>
    </source>
</evidence>
<dbReference type="Pfam" id="PF08142">
    <property type="entry name" value="AARP2CN"/>
    <property type="match status" value="1"/>
</dbReference>
<organism evidence="13">
    <name type="scientific">Lepeophtheirus salmonis</name>
    <name type="common">Salmon louse</name>
    <name type="synonym">Caligus salmonis</name>
    <dbReference type="NCBI Taxonomy" id="72036"/>
    <lineage>
        <taxon>Eukaryota</taxon>
        <taxon>Metazoa</taxon>
        <taxon>Ecdysozoa</taxon>
        <taxon>Arthropoda</taxon>
        <taxon>Crustacea</taxon>
        <taxon>Multicrustacea</taxon>
        <taxon>Hexanauplia</taxon>
        <taxon>Copepoda</taxon>
        <taxon>Siphonostomatoida</taxon>
        <taxon>Caligidae</taxon>
        <taxon>Lepeophtheirus</taxon>
    </lineage>
</organism>
<feature type="non-terminal residue" evidence="13">
    <location>
        <position position="1"/>
    </location>
</feature>
<feature type="compositionally biased region" description="Basic and acidic residues" evidence="11">
    <location>
        <begin position="1067"/>
        <end position="1078"/>
    </location>
</feature>
<feature type="compositionally biased region" description="Basic and acidic residues" evidence="11">
    <location>
        <begin position="59"/>
        <end position="72"/>
    </location>
</feature>
<dbReference type="Gene3D" id="3.40.50.300">
    <property type="entry name" value="P-loop containing nucleotide triphosphate hydrolases"/>
    <property type="match status" value="1"/>
</dbReference>
<keyword evidence="5" id="KW-0378">Hydrolase</keyword>
<feature type="region of interest" description="Disordered" evidence="11">
    <location>
        <begin position="1"/>
        <end position="82"/>
    </location>
</feature>
<evidence type="ECO:0000313" key="13">
    <source>
        <dbReference type="EMBL" id="CDW32479.1"/>
    </source>
</evidence>
<feature type="compositionally biased region" description="Basic residues" evidence="11">
    <location>
        <begin position="1079"/>
        <end position="1090"/>
    </location>
</feature>
<dbReference type="PANTHER" id="PTHR12858:SF2">
    <property type="entry name" value="RIBOSOME BIOGENESIS PROTEIN BMS1 HOMOLOG"/>
    <property type="match status" value="1"/>
</dbReference>
<dbReference type="SMART" id="SM00785">
    <property type="entry name" value="AARP2CN"/>
    <property type="match status" value="1"/>
</dbReference>
<dbReference type="CDD" id="cd01882">
    <property type="entry name" value="BMS1"/>
    <property type="match status" value="1"/>
</dbReference>
<feature type="region of interest" description="Disordered" evidence="11">
    <location>
        <begin position="423"/>
        <end position="476"/>
    </location>
</feature>
<dbReference type="GO" id="GO:0032040">
    <property type="term" value="C:small-subunit processome"/>
    <property type="evidence" value="ECO:0007669"/>
    <property type="project" value="UniProtKB-ARBA"/>
</dbReference>
<dbReference type="GO" id="GO:0005654">
    <property type="term" value="C:nucleoplasm"/>
    <property type="evidence" value="ECO:0007669"/>
    <property type="project" value="UniProtKB-ARBA"/>
</dbReference>
<dbReference type="AlphaFoldDB" id="A0A0K2U2F9"/>
<dbReference type="InterPro" id="IPR027417">
    <property type="entry name" value="P-loop_NTPase"/>
</dbReference>
<comment type="similarity">
    <text evidence="10">Belongs to the TRAFAC class translation factor GTPase superfamily. Bms1-like GTPase family. BMS1 subfamily.</text>
</comment>
<evidence type="ECO:0000259" key="12">
    <source>
        <dbReference type="PROSITE" id="PS51714"/>
    </source>
</evidence>
<name>A0A0K2U2F9_LEPSM</name>
<evidence type="ECO:0000256" key="6">
    <source>
        <dbReference type="ARBA" id="ARBA00022840"/>
    </source>
</evidence>
<dbReference type="InterPro" id="IPR007034">
    <property type="entry name" value="BMS1_TSR1_C"/>
</dbReference>
<dbReference type="FunFam" id="3.40.50.300:FF:000105">
    <property type="entry name" value="BMS1 ribosome biogenesis factor"/>
    <property type="match status" value="1"/>
</dbReference>
<accession>A0A0K2U2F9</accession>
<dbReference type="InterPro" id="IPR030387">
    <property type="entry name" value="G_Bms1/Tsr1_dom"/>
</dbReference>
<dbReference type="OrthoDB" id="10260897at2759"/>